<feature type="domain" description="Reverse transcriptase" evidence="2">
    <location>
        <begin position="281"/>
        <end position="380"/>
    </location>
</feature>
<dbReference type="InterPro" id="IPR000477">
    <property type="entry name" value="RT_dom"/>
</dbReference>
<organism evidence="3 4">
    <name type="scientific">Elysia crispata</name>
    <name type="common">lettuce slug</name>
    <dbReference type="NCBI Taxonomy" id="231223"/>
    <lineage>
        <taxon>Eukaryota</taxon>
        <taxon>Metazoa</taxon>
        <taxon>Spiralia</taxon>
        <taxon>Lophotrochozoa</taxon>
        <taxon>Mollusca</taxon>
        <taxon>Gastropoda</taxon>
        <taxon>Heterobranchia</taxon>
        <taxon>Euthyneura</taxon>
        <taxon>Panpulmonata</taxon>
        <taxon>Sacoglossa</taxon>
        <taxon>Placobranchoidea</taxon>
        <taxon>Plakobranchidae</taxon>
        <taxon>Elysia</taxon>
    </lineage>
</organism>
<evidence type="ECO:0000256" key="1">
    <source>
        <dbReference type="SAM" id="MobiDB-lite"/>
    </source>
</evidence>
<protein>
    <recommendedName>
        <fullName evidence="2">Reverse transcriptase domain-containing protein</fullName>
    </recommendedName>
</protein>
<feature type="compositionally biased region" description="Basic and acidic residues" evidence="1">
    <location>
        <begin position="49"/>
        <end position="58"/>
    </location>
</feature>
<sequence>MCNSIPNPKTTTTASPAAIGEKRSNRWSETRLADEGSIAEPKRGNAFLWKEKAPDEGKTQTTARSPHRHQRASNKASLPPEPLPPCHCRERIRSHSDVTSSNDAKETYEEFNSLVKSTPPETNSCCWTTPFAADETSGTSGSPEPHGEVNAGLTIALSGSILTLHIVPNQQKRPKQTRAAFNTEKLKIFAVPRKTVQCQQRPGSDLLEIHDRQPGPSTHARRSQENHLPADHLRNGWDPLGNLQDNRISSTGDLPQHHPLHLRGRCHTSRVVSLYKSKGSKSDRGNYRGISLLSIALKILERINLNPLITSVSEKNLLEVLCGFRPNRSTTDMIFAVRQVQEKFREQNKDLYAVFIDLTKAFNTVNRKALWVILQDLAPPRNLYT</sequence>
<dbReference type="Proteomes" id="UP001283361">
    <property type="component" value="Unassembled WGS sequence"/>
</dbReference>
<dbReference type="Pfam" id="PF00078">
    <property type="entry name" value="RVT_1"/>
    <property type="match status" value="1"/>
</dbReference>
<dbReference type="AlphaFoldDB" id="A0AAE1DPB4"/>
<feature type="compositionally biased region" description="Polar residues" evidence="1">
    <location>
        <begin position="1"/>
        <end position="15"/>
    </location>
</feature>
<gene>
    <name evidence="3" type="ORF">RRG08_021832</name>
</gene>
<feature type="compositionally biased region" description="Basic and acidic residues" evidence="1">
    <location>
        <begin position="222"/>
        <end position="231"/>
    </location>
</feature>
<dbReference type="EMBL" id="JAWDGP010003066">
    <property type="protein sequence ID" value="KAK3777722.1"/>
    <property type="molecule type" value="Genomic_DNA"/>
</dbReference>
<dbReference type="PANTHER" id="PTHR47027">
    <property type="entry name" value="REVERSE TRANSCRIPTASE DOMAIN-CONTAINING PROTEIN"/>
    <property type="match status" value="1"/>
</dbReference>
<evidence type="ECO:0000313" key="3">
    <source>
        <dbReference type="EMBL" id="KAK3777722.1"/>
    </source>
</evidence>
<reference evidence="3" key="1">
    <citation type="journal article" date="2023" name="G3 (Bethesda)">
        <title>A reference genome for the long-term kleptoplast-retaining sea slug Elysia crispata morphotype clarki.</title>
        <authorList>
            <person name="Eastman K.E."/>
            <person name="Pendleton A.L."/>
            <person name="Shaikh M.A."/>
            <person name="Suttiyut T."/>
            <person name="Ogas R."/>
            <person name="Tomko P."/>
            <person name="Gavelis G."/>
            <person name="Widhalm J.R."/>
            <person name="Wisecaver J.H."/>
        </authorList>
    </citation>
    <scope>NUCLEOTIDE SEQUENCE</scope>
    <source>
        <strain evidence="3">ECLA1</strain>
    </source>
</reference>
<dbReference type="PANTHER" id="PTHR47027:SF20">
    <property type="entry name" value="REVERSE TRANSCRIPTASE-LIKE PROTEIN WITH RNA-DIRECTED DNA POLYMERASE DOMAIN"/>
    <property type="match status" value="1"/>
</dbReference>
<name>A0AAE1DPB4_9GAST</name>
<keyword evidence="4" id="KW-1185">Reference proteome</keyword>
<feature type="region of interest" description="Disordered" evidence="1">
    <location>
        <begin position="206"/>
        <end position="231"/>
    </location>
</feature>
<accession>A0AAE1DPB4</accession>
<feature type="compositionally biased region" description="Basic and acidic residues" evidence="1">
    <location>
        <begin position="20"/>
        <end position="34"/>
    </location>
</feature>
<comment type="caution">
    <text evidence="3">The sequence shown here is derived from an EMBL/GenBank/DDBJ whole genome shotgun (WGS) entry which is preliminary data.</text>
</comment>
<evidence type="ECO:0000313" key="4">
    <source>
        <dbReference type="Proteomes" id="UP001283361"/>
    </source>
</evidence>
<dbReference type="CDD" id="cd01650">
    <property type="entry name" value="RT_nLTR_like"/>
    <property type="match status" value="1"/>
</dbReference>
<proteinExistence type="predicted"/>
<evidence type="ECO:0000259" key="2">
    <source>
        <dbReference type="Pfam" id="PF00078"/>
    </source>
</evidence>
<feature type="region of interest" description="Disordered" evidence="1">
    <location>
        <begin position="1"/>
        <end position="88"/>
    </location>
</feature>